<feature type="chain" id="PRO_5012035749" evidence="1">
    <location>
        <begin position="28"/>
        <end position="110"/>
    </location>
</feature>
<accession>A0A212LI60</accession>
<dbReference type="AlphaFoldDB" id="A0A212LI60"/>
<organism evidence="2">
    <name type="scientific">uncultured Pleomorphomonas sp</name>
    <dbReference type="NCBI Taxonomy" id="442121"/>
    <lineage>
        <taxon>Bacteria</taxon>
        <taxon>Pseudomonadati</taxon>
        <taxon>Pseudomonadota</taxon>
        <taxon>Alphaproteobacteria</taxon>
        <taxon>Hyphomicrobiales</taxon>
        <taxon>Pleomorphomonadaceae</taxon>
        <taxon>Pleomorphomonas</taxon>
        <taxon>environmental samples</taxon>
    </lineage>
</organism>
<sequence length="110" mass="10762">MARIFSSPVSLAIAVAAVSGLAFPAAALEAPSAAPQGVPVCLIGLGAGDGSPAWSQLDVTSNRSVDLDLADGAGLTVACGTFAAPKFRPATAVVPLRPADPSTKGDFGSL</sequence>
<keyword evidence="1" id="KW-0732">Signal</keyword>
<evidence type="ECO:0000256" key="1">
    <source>
        <dbReference type="SAM" id="SignalP"/>
    </source>
</evidence>
<dbReference type="EMBL" id="FMJD01000008">
    <property type="protein sequence ID" value="SCM77190.1"/>
    <property type="molecule type" value="Genomic_DNA"/>
</dbReference>
<feature type="signal peptide" evidence="1">
    <location>
        <begin position="1"/>
        <end position="27"/>
    </location>
</feature>
<reference evidence="2" key="1">
    <citation type="submission" date="2016-08" db="EMBL/GenBank/DDBJ databases">
        <authorList>
            <person name="Seilhamer J.J."/>
        </authorList>
    </citation>
    <scope>NUCLEOTIDE SEQUENCE</scope>
    <source>
        <strain evidence="2">86</strain>
    </source>
</reference>
<name>A0A212LI60_9HYPH</name>
<evidence type="ECO:0000313" key="2">
    <source>
        <dbReference type="EMBL" id="SCM77190.1"/>
    </source>
</evidence>
<proteinExistence type="predicted"/>
<gene>
    <name evidence="2" type="ORF">KL86PLE_40995</name>
</gene>
<dbReference type="RefSeq" id="WP_100083462.1">
    <property type="nucleotide sequence ID" value="NZ_LT608334.1"/>
</dbReference>
<protein>
    <submittedName>
        <fullName evidence="2">Uncharacterized protein</fullName>
    </submittedName>
</protein>